<dbReference type="Proteomes" id="UP000663866">
    <property type="component" value="Unassembled WGS sequence"/>
</dbReference>
<sequence length="53" mass="6037">MNMFDVPLDYLIRQPHQTALTSDYNSHLVDPISVRSTTPRSPHMPSSSDRQVP</sequence>
<proteinExistence type="predicted"/>
<dbReference type="AlphaFoldDB" id="A0A821KYK4"/>
<organism evidence="2 3">
    <name type="scientific">Rotaria magnacalcarata</name>
    <dbReference type="NCBI Taxonomy" id="392030"/>
    <lineage>
        <taxon>Eukaryota</taxon>
        <taxon>Metazoa</taxon>
        <taxon>Spiralia</taxon>
        <taxon>Gnathifera</taxon>
        <taxon>Rotifera</taxon>
        <taxon>Eurotatoria</taxon>
        <taxon>Bdelloidea</taxon>
        <taxon>Philodinida</taxon>
        <taxon>Philodinidae</taxon>
        <taxon>Rotaria</taxon>
    </lineage>
</organism>
<name>A0A821KYK4_9BILA</name>
<feature type="compositionally biased region" description="Polar residues" evidence="1">
    <location>
        <begin position="34"/>
        <end position="53"/>
    </location>
</feature>
<feature type="region of interest" description="Disordered" evidence="1">
    <location>
        <begin position="22"/>
        <end position="53"/>
    </location>
</feature>
<feature type="non-terminal residue" evidence="2">
    <location>
        <position position="1"/>
    </location>
</feature>
<protein>
    <submittedName>
        <fullName evidence="2">Uncharacterized protein</fullName>
    </submittedName>
</protein>
<comment type="caution">
    <text evidence="2">The sequence shown here is derived from an EMBL/GenBank/DDBJ whole genome shotgun (WGS) entry which is preliminary data.</text>
</comment>
<accession>A0A821KYK4</accession>
<keyword evidence="3" id="KW-1185">Reference proteome</keyword>
<evidence type="ECO:0000313" key="2">
    <source>
        <dbReference type="EMBL" id="CAF4741933.1"/>
    </source>
</evidence>
<evidence type="ECO:0000313" key="3">
    <source>
        <dbReference type="Proteomes" id="UP000663866"/>
    </source>
</evidence>
<reference evidence="2" key="1">
    <citation type="submission" date="2021-02" db="EMBL/GenBank/DDBJ databases">
        <authorList>
            <person name="Nowell W R."/>
        </authorList>
    </citation>
    <scope>NUCLEOTIDE SEQUENCE</scope>
</reference>
<dbReference type="EMBL" id="CAJOBG010111430">
    <property type="protein sequence ID" value="CAF4741933.1"/>
    <property type="molecule type" value="Genomic_DNA"/>
</dbReference>
<evidence type="ECO:0000256" key="1">
    <source>
        <dbReference type="SAM" id="MobiDB-lite"/>
    </source>
</evidence>
<gene>
    <name evidence="2" type="ORF">OVN521_LOCUS49843</name>
</gene>